<dbReference type="InterPro" id="IPR001680">
    <property type="entry name" value="WD40_rpt"/>
</dbReference>
<dbReference type="Pfam" id="PF25499">
    <property type="entry name" value="Beta-prop_pof12"/>
    <property type="match status" value="1"/>
</dbReference>
<feature type="compositionally biased region" description="Basic residues" evidence="4">
    <location>
        <begin position="1"/>
        <end position="11"/>
    </location>
</feature>
<dbReference type="AlphaFoldDB" id="A0A238FJG2"/>
<dbReference type="GO" id="GO:0019005">
    <property type="term" value="C:SCF ubiquitin ligase complex"/>
    <property type="evidence" value="ECO:0007669"/>
    <property type="project" value="TreeGrafter"/>
</dbReference>
<sequence>MAKLKRARSRSRSLDRDQGGGDDSNPFTSTSKRRHGQQRLRFKQQQQQQQQQQHTTTTPETALTPIVVARRAGPVQALPLTILPTLPTLEGSLAEEILLRCLSYLDVHDVLSLATVSSGWYRLAHDNQLWKHLYTRTYAPLAASQFSSPLPSSRPWKELYKISFNWRQGHARTSVLRSSVRKAVLPPLPPTINDPGDDTSTAELAAETPSNRTLPRIIRPFASTPTATTRNPVLPNSVSQSDTLVQFYHNFYFIASRSPHPSSLIPPVQVQQALPDGSTHLLGEIVSPSLVATYQEPSSGFTPAISITSIQLDEARNTASGSGHHARLAVFLSTGQFSLFSISLPTSTELFEWREVHTSPLTTASGVVQAFDPVALAKYHGSLLVTCSRSFVVRFYHIVQQPAGDTSGESLVVIEASKRLQTSESWAPVSLSLEKLFDLFTLEPNDYRRRSKGLDLPQVFKLVLAFATPIFPDSWSAGVQQFDVTLTPHQGSLDTSGIAIKWQHAVARLAEPTFSSSARPQLSSPRPSLVTAIEHLGDHVVTSRADNTLDVYLLTADPKTGQLDIQHVKTLFGHTARVLSLALVPGMGGHCSASASATSSSLRATRERALPDHLLASKVVSASEDGKVKIWDLGAHHQSARRSKGVLSSAPIDVRETDHTRRTPQDSRDDVVDRAQVGSIWAQLASKRSQKQRVTVVRVALDEEKIVTVVRRGRAVDDGEESNREEEMIRILRFD</sequence>
<keyword evidence="2" id="KW-0677">Repeat</keyword>
<dbReference type="PROSITE" id="PS50181">
    <property type="entry name" value="FBOX"/>
    <property type="match status" value="1"/>
</dbReference>
<dbReference type="PROSITE" id="PS50082">
    <property type="entry name" value="WD_REPEATS_2"/>
    <property type="match status" value="1"/>
</dbReference>
<dbReference type="Proteomes" id="UP000198372">
    <property type="component" value="Unassembled WGS sequence"/>
</dbReference>
<proteinExistence type="predicted"/>
<evidence type="ECO:0000313" key="6">
    <source>
        <dbReference type="EMBL" id="SCV71318.1"/>
    </source>
</evidence>
<dbReference type="SUPFAM" id="SSF81383">
    <property type="entry name" value="F-box domain"/>
    <property type="match status" value="1"/>
</dbReference>
<accession>A0A238FJG2</accession>
<dbReference type="PROSITE" id="PS00678">
    <property type="entry name" value="WD_REPEATS_1"/>
    <property type="match status" value="1"/>
</dbReference>
<feature type="compositionally biased region" description="Basic residues" evidence="4">
    <location>
        <begin position="31"/>
        <end position="42"/>
    </location>
</feature>
<dbReference type="SUPFAM" id="SSF50978">
    <property type="entry name" value="WD40 repeat-like"/>
    <property type="match status" value="1"/>
</dbReference>
<evidence type="ECO:0000256" key="3">
    <source>
        <dbReference type="PROSITE-ProRule" id="PRU00221"/>
    </source>
</evidence>
<evidence type="ECO:0000259" key="5">
    <source>
        <dbReference type="PROSITE" id="PS50181"/>
    </source>
</evidence>
<organism evidence="6 7">
    <name type="scientific">Microbotryum intermedium</name>
    <dbReference type="NCBI Taxonomy" id="269621"/>
    <lineage>
        <taxon>Eukaryota</taxon>
        <taxon>Fungi</taxon>
        <taxon>Dikarya</taxon>
        <taxon>Basidiomycota</taxon>
        <taxon>Pucciniomycotina</taxon>
        <taxon>Microbotryomycetes</taxon>
        <taxon>Microbotryales</taxon>
        <taxon>Microbotryaceae</taxon>
        <taxon>Microbotryum</taxon>
    </lineage>
</organism>
<dbReference type="Pfam" id="PF12937">
    <property type="entry name" value="F-box-like"/>
    <property type="match status" value="1"/>
</dbReference>
<evidence type="ECO:0000256" key="4">
    <source>
        <dbReference type="SAM" id="MobiDB-lite"/>
    </source>
</evidence>
<feature type="repeat" description="WD" evidence="3">
    <location>
        <begin position="619"/>
        <end position="633"/>
    </location>
</feature>
<evidence type="ECO:0000313" key="7">
    <source>
        <dbReference type="Proteomes" id="UP000198372"/>
    </source>
</evidence>
<dbReference type="InterPro" id="IPR001810">
    <property type="entry name" value="F-box_dom"/>
</dbReference>
<feature type="region of interest" description="Disordered" evidence="4">
    <location>
        <begin position="1"/>
        <end position="63"/>
    </location>
</feature>
<dbReference type="Gene3D" id="2.130.10.10">
    <property type="entry name" value="YVTN repeat-like/Quinoprotein amine dehydrogenase"/>
    <property type="match status" value="1"/>
</dbReference>
<feature type="compositionally biased region" description="Low complexity" evidence="4">
    <location>
        <begin position="44"/>
        <end position="63"/>
    </location>
</feature>
<dbReference type="PANTHER" id="PTHR46731">
    <property type="entry name" value="F-BOX ONLY PROTEIN 15"/>
    <property type="match status" value="1"/>
</dbReference>
<dbReference type="SMART" id="SM00256">
    <property type="entry name" value="FBOX"/>
    <property type="match status" value="1"/>
</dbReference>
<evidence type="ECO:0000256" key="1">
    <source>
        <dbReference type="ARBA" id="ARBA00022574"/>
    </source>
</evidence>
<feature type="domain" description="F-box" evidence="5">
    <location>
        <begin position="87"/>
        <end position="133"/>
    </location>
</feature>
<dbReference type="EMBL" id="FMSP01000007">
    <property type="protein sequence ID" value="SCV71318.1"/>
    <property type="molecule type" value="Genomic_DNA"/>
</dbReference>
<dbReference type="OrthoDB" id="3219396at2759"/>
<dbReference type="InterPro" id="IPR036322">
    <property type="entry name" value="WD40_repeat_dom_sf"/>
</dbReference>
<evidence type="ECO:0000256" key="2">
    <source>
        <dbReference type="ARBA" id="ARBA00022737"/>
    </source>
</evidence>
<gene>
    <name evidence="6" type="ORF">BQ2448_2906</name>
</gene>
<keyword evidence="1 3" id="KW-0853">WD repeat</keyword>
<dbReference type="InterPro" id="IPR019775">
    <property type="entry name" value="WD40_repeat_CS"/>
</dbReference>
<keyword evidence="7" id="KW-1185">Reference proteome</keyword>
<dbReference type="PANTHER" id="PTHR46731:SF1">
    <property type="entry name" value="F-BOX ONLY PROTEIN 15"/>
    <property type="match status" value="1"/>
</dbReference>
<reference evidence="7" key="1">
    <citation type="submission" date="2016-09" db="EMBL/GenBank/DDBJ databases">
        <authorList>
            <person name="Jeantristanb JTB J.-T."/>
            <person name="Ricardo R."/>
        </authorList>
    </citation>
    <scope>NUCLEOTIDE SEQUENCE [LARGE SCALE GENOMIC DNA]</scope>
</reference>
<dbReference type="STRING" id="269621.A0A238FJG2"/>
<dbReference type="InterPro" id="IPR036047">
    <property type="entry name" value="F-box-like_dom_sf"/>
</dbReference>
<protein>
    <submittedName>
        <fullName evidence="6">BQ2448_2906 protein</fullName>
    </submittedName>
</protein>
<name>A0A238FJG2_9BASI</name>
<dbReference type="InterPro" id="IPR015943">
    <property type="entry name" value="WD40/YVTN_repeat-like_dom_sf"/>
</dbReference>
<dbReference type="Gene3D" id="1.20.1280.50">
    <property type="match status" value="1"/>
</dbReference>
<dbReference type="SMART" id="SM00320">
    <property type="entry name" value="WD40"/>
    <property type="match status" value="2"/>
</dbReference>